<keyword evidence="2" id="KW-1133">Transmembrane helix</keyword>
<dbReference type="AlphaFoldDB" id="A0A2P4UK21"/>
<feature type="domain" description="Mce/MlaD" evidence="3">
    <location>
        <begin position="34"/>
        <end position="107"/>
    </location>
</feature>
<evidence type="ECO:0000313" key="5">
    <source>
        <dbReference type="EMBL" id="POM25414.1"/>
    </source>
</evidence>
<dbReference type="PANTHER" id="PTHR33371:SF4">
    <property type="entry name" value="INTERMEMBRANE PHOSPHOLIPID TRANSPORT SYSTEM BINDING PROTEIN MLAD"/>
    <property type="match status" value="1"/>
</dbReference>
<evidence type="ECO:0000256" key="1">
    <source>
        <dbReference type="SAM" id="MobiDB-lite"/>
    </source>
</evidence>
<dbReference type="InterPro" id="IPR003399">
    <property type="entry name" value="Mce/MlaD"/>
</dbReference>
<feature type="domain" description="Mammalian cell entry C-terminal" evidence="4">
    <location>
        <begin position="114"/>
        <end position="291"/>
    </location>
</feature>
<dbReference type="NCBIfam" id="TIGR00996">
    <property type="entry name" value="Mtu_fam_mce"/>
    <property type="match status" value="1"/>
</dbReference>
<protein>
    <submittedName>
        <fullName evidence="5">Mce related protein</fullName>
    </submittedName>
</protein>
<keyword evidence="6" id="KW-1185">Reference proteome</keyword>
<keyword evidence="2" id="KW-0812">Transmembrane</keyword>
<evidence type="ECO:0000313" key="6">
    <source>
        <dbReference type="Proteomes" id="UP000242367"/>
    </source>
</evidence>
<comment type="caution">
    <text evidence="5">The sequence shown here is derived from an EMBL/GenBank/DDBJ whole genome shotgun (WGS) entry which is preliminary data.</text>
</comment>
<evidence type="ECO:0000256" key="2">
    <source>
        <dbReference type="SAM" id="Phobius"/>
    </source>
</evidence>
<evidence type="ECO:0000259" key="4">
    <source>
        <dbReference type="Pfam" id="PF11887"/>
    </source>
</evidence>
<dbReference type="InterPro" id="IPR005693">
    <property type="entry name" value="Mce"/>
</dbReference>
<proteinExistence type="predicted"/>
<dbReference type="InterPro" id="IPR052336">
    <property type="entry name" value="MlaD_Phospholipid_Transporter"/>
</dbReference>
<reference evidence="5 6" key="1">
    <citation type="journal article" date="2017" name="Chemistry">
        <title>Isolation, Biosynthesis and Chemical Modifications of Rubterolones A-F: Rare Tropolone Alkaloids from Actinomadura sp. 5-2.</title>
        <authorList>
            <person name="Guo H."/>
            <person name="Benndorf R."/>
            <person name="Leichnitz D."/>
            <person name="Klassen J.L."/>
            <person name="Vollmers J."/>
            <person name="Gorls H."/>
            <person name="Steinacker M."/>
            <person name="Weigel C."/>
            <person name="Dahse H.M."/>
            <person name="Kaster A.K."/>
            <person name="de Beer Z.W."/>
            <person name="Poulsen M."/>
            <person name="Beemelmanns C."/>
        </authorList>
    </citation>
    <scope>NUCLEOTIDE SEQUENCE [LARGE SCALE GENOMIC DNA]</scope>
    <source>
        <strain evidence="5 6">5-2</strain>
    </source>
</reference>
<organism evidence="5 6">
    <name type="scientific">Actinomadura rubteroloni</name>
    <dbReference type="NCBI Taxonomy" id="1926885"/>
    <lineage>
        <taxon>Bacteria</taxon>
        <taxon>Bacillati</taxon>
        <taxon>Actinomycetota</taxon>
        <taxon>Actinomycetes</taxon>
        <taxon>Streptosporangiales</taxon>
        <taxon>Thermomonosporaceae</taxon>
        <taxon>Actinomadura</taxon>
    </lineage>
</organism>
<dbReference type="InterPro" id="IPR024516">
    <property type="entry name" value="Mce_C"/>
</dbReference>
<dbReference type="EMBL" id="MTBP01000002">
    <property type="protein sequence ID" value="POM25414.1"/>
    <property type="molecule type" value="Genomic_DNA"/>
</dbReference>
<evidence type="ECO:0000259" key="3">
    <source>
        <dbReference type="Pfam" id="PF02470"/>
    </source>
</evidence>
<keyword evidence="2" id="KW-0472">Membrane</keyword>
<gene>
    <name evidence="5" type="ORF">BTM25_40580</name>
</gene>
<feature type="transmembrane region" description="Helical" evidence="2">
    <location>
        <begin position="6"/>
        <end position="28"/>
    </location>
</feature>
<dbReference type="SUPFAM" id="SSF58100">
    <property type="entry name" value="Bacterial hemolysins"/>
    <property type="match status" value="1"/>
</dbReference>
<name>A0A2P4UK21_9ACTN</name>
<dbReference type="GO" id="GO:0005576">
    <property type="term" value="C:extracellular region"/>
    <property type="evidence" value="ECO:0007669"/>
    <property type="project" value="TreeGrafter"/>
</dbReference>
<feature type="region of interest" description="Disordered" evidence="1">
    <location>
        <begin position="377"/>
        <end position="406"/>
    </location>
</feature>
<dbReference type="PANTHER" id="PTHR33371">
    <property type="entry name" value="INTERMEMBRANE PHOSPHOLIPID TRANSPORT SYSTEM BINDING PROTEIN MLAD-RELATED"/>
    <property type="match status" value="1"/>
</dbReference>
<dbReference type="RefSeq" id="WP_168212170.1">
    <property type="nucleotide sequence ID" value="NZ_MTBP01000002.1"/>
</dbReference>
<accession>A0A2P4UK21</accession>
<dbReference type="Proteomes" id="UP000242367">
    <property type="component" value="Unassembled WGS sequence"/>
</dbReference>
<dbReference type="Pfam" id="PF11887">
    <property type="entry name" value="Mce4_CUP1"/>
    <property type="match status" value="1"/>
</dbReference>
<dbReference type="Pfam" id="PF02470">
    <property type="entry name" value="MlaD"/>
    <property type="match status" value="1"/>
</dbReference>
<sequence length="406" mass="43261" precursor="true">MRNSATILRVGAGVLVLAVLAAVLVVLLREPKQRHLTAYFTSTVGLYKGADVRILGISVGRVTGVKPTGDAVRVDLEYDAKYKVPANAQAVIVNQTLVSDRYVQITPVYKGGAVLADNTTLPVSRTVVPVEVDEVTGSLSDLSKALGPEGANQDGSLSRLLQVGANNLSGQGTDIRQTISDTAKMLDTFSADRGDIAKTIQNLRIITDAMKASDGQIKEFNTRLNGVSAQLAGEKEELSAALNTLGPTLRNVQRFVKDNRNDLSTSVRQLAQITGVLVKEKGALTEALTAAPLAINNLARAYDPISGTIHTRDNFKQFDNLADWICSLAYSVGTPPKQCLDFVTPYNGIGKALAGFSLDLSWITALTTHYDPVPIPPDAYGPNGKKATSQVRKPRDINALLPGGGQ</sequence>